<dbReference type="Gene3D" id="1.20.5.620">
    <property type="entry name" value="F1F0 ATP synthase subunit B, membrane domain"/>
    <property type="match status" value="1"/>
</dbReference>
<dbReference type="NCBIfam" id="NF004411">
    <property type="entry name" value="PRK05759.1-2"/>
    <property type="match status" value="1"/>
</dbReference>
<reference evidence="18 19" key="1">
    <citation type="submission" date="2023-09" db="EMBL/GenBank/DDBJ databases">
        <authorList>
            <person name="Rey-Velasco X."/>
        </authorList>
    </citation>
    <scope>NUCLEOTIDE SEQUENCE [LARGE SCALE GENOMIC DNA]</scope>
    <source>
        <strain evidence="18 19">W345</strain>
    </source>
</reference>
<dbReference type="InterPro" id="IPR050059">
    <property type="entry name" value="ATP_synthase_B_chain"/>
</dbReference>
<evidence type="ECO:0000256" key="4">
    <source>
        <dbReference type="ARBA" id="ARBA00022547"/>
    </source>
</evidence>
<evidence type="ECO:0000256" key="9">
    <source>
        <dbReference type="ARBA" id="ARBA00023136"/>
    </source>
</evidence>
<organism evidence="18 19">
    <name type="scientific">Banduia mediterranea</name>
    <dbReference type="NCBI Taxonomy" id="3075609"/>
    <lineage>
        <taxon>Bacteria</taxon>
        <taxon>Pseudomonadati</taxon>
        <taxon>Pseudomonadota</taxon>
        <taxon>Gammaproteobacteria</taxon>
        <taxon>Nevskiales</taxon>
        <taxon>Algiphilaceae</taxon>
        <taxon>Banduia</taxon>
    </lineage>
</organism>
<comment type="similarity">
    <text evidence="1 15 16">Belongs to the ATPase B chain family.</text>
</comment>
<dbReference type="InterPro" id="IPR005864">
    <property type="entry name" value="ATP_synth_F0_bsu_bac"/>
</dbReference>
<keyword evidence="6 15" id="KW-0375">Hydrogen ion transport</keyword>
<evidence type="ECO:0000313" key="19">
    <source>
        <dbReference type="Proteomes" id="UP001254608"/>
    </source>
</evidence>
<feature type="transmembrane region" description="Helical" evidence="15">
    <location>
        <begin position="6"/>
        <end position="26"/>
    </location>
</feature>
<evidence type="ECO:0000256" key="2">
    <source>
        <dbReference type="ARBA" id="ARBA00022448"/>
    </source>
</evidence>
<comment type="subcellular location">
    <subcellularLocation>
        <location evidence="15">Cell membrane</location>
        <topology evidence="15">Single-pass membrane protein</topology>
    </subcellularLocation>
    <subcellularLocation>
        <location evidence="14">Endomembrane system</location>
        <topology evidence="14">Single-pass membrane protein</topology>
    </subcellularLocation>
</comment>
<dbReference type="InterPro" id="IPR028987">
    <property type="entry name" value="ATP_synth_B-like_membr_sf"/>
</dbReference>
<evidence type="ECO:0000256" key="15">
    <source>
        <dbReference type="HAMAP-Rule" id="MF_01398"/>
    </source>
</evidence>
<evidence type="ECO:0000256" key="12">
    <source>
        <dbReference type="ARBA" id="ARBA00025614"/>
    </source>
</evidence>
<dbReference type="Pfam" id="PF00430">
    <property type="entry name" value="ATP-synt_B"/>
    <property type="match status" value="1"/>
</dbReference>
<accession>A0ABU2WDK0</accession>
<keyword evidence="5 15" id="KW-0812">Transmembrane</keyword>
<keyword evidence="17" id="KW-0175">Coiled coil</keyword>
<evidence type="ECO:0000256" key="8">
    <source>
        <dbReference type="ARBA" id="ARBA00023065"/>
    </source>
</evidence>
<evidence type="ECO:0000256" key="1">
    <source>
        <dbReference type="ARBA" id="ARBA00005513"/>
    </source>
</evidence>
<name>A0ABU2WDK0_9GAMM</name>
<comment type="function">
    <text evidence="12">Component of the F(0) channel, it forms part of the peripheral stalk, linking F(1) to F(0). The b'-subunit is a diverged and duplicated form of b found in plants and photosynthetic bacteria.</text>
</comment>
<comment type="caution">
    <text evidence="18">The sequence shown here is derived from an EMBL/GenBank/DDBJ whole genome shotgun (WGS) entry which is preliminary data.</text>
</comment>
<dbReference type="NCBIfam" id="TIGR01144">
    <property type="entry name" value="ATP_synt_b"/>
    <property type="match status" value="1"/>
</dbReference>
<keyword evidence="4 15" id="KW-0138">CF(0)</keyword>
<sequence>MGINATLIVQVITFALFVWFTMKFVWPPITQAMKERQARIASGLAAADKGEKALEEAATQAELELKAARTQAQEILSNASRQASKIVEDARETARSEADRIKAAGHDEVERELASAREALRKQVGELAVLGAARILKRELDTQAHAEVIDALAAQI</sequence>
<keyword evidence="9 15" id="KW-0472">Membrane</keyword>
<keyword evidence="19" id="KW-1185">Reference proteome</keyword>
<keyword evidence="10 15" id="KW-0066">ATP synthesis</keyword>
<evidence type="ECO:0000256" key="6">
    <source>
        <dbReference type="ARBA" id="ARBA00022781"/>
    </source>
</evidence>
<keyword evidence="7 15" id="KW-1133">Transmembrane helix</keyword>
<dbReference type="SUPFAM" id="SSF81573">
    <property type="entry name" value="F1F0 ATP synthase subunit B, membrane domain"/>
    <property type="match status" value="1"/>
</dbReference>
<dbReference type="Proteomes" id="UP001254608">
    <property type="component" value="Unassembled WGS sequence"/>
</dbReference>
<dbReference type="HAMAP" id="MF_01398">
    <property type="entry name" value="ATP_synth_b_bprime"/>
    <property type="match status" value="1"/>
</dbReference>
<keyword evidence="8 15" id="KW-0406">Ion transport</keyword>
<feature type="coiled-coil region" evidence="17">
    <location>
        <begin position="51"/>
        <end position="78"/>
    </location>
</feature>
<comment type="subunit">
    <text evidence="13">F-type ATPases have 2 components, F(1) - the catalytic core - and F(0) - the membrane proton channel. F(1) has five subunits: alpha(3), beta(3), gamma(1), delta(1), epsilon(1). F(0) has four main subunits: a(1), b(2) and c(10-14). The alpha and beta chains form an alternating ring which encloses part of the gamma chain. F(1) is attached to F(0) by a central stalk formed by the gamma and epsilon chains, while a peripheral stalk is formed by the delta and b chains.</text>
</comment>
<dbReference type="CDD" id="cd06503">
    <property type="entry name" value="ATP-synt_Fo_b"/>
    <property type="match status" value="1"/>
</dbReference>
<keyword evidence="3 15" id="KW-1003">Cell membrane</keyword>
<dbReference type="PANTHER" id="PTHR33445">
    <property type="entry name" value="ATP SYNTHASE SUBUNIT B', CHLOROPLASTIC"/>
    <property type="match status" value="1"/>
</dbReference>
<evidence type="ECO:0000256" key="7">
    <source>
        <dbReference type="ARBA" id="ARBA00022989"/>
    </source>
</evidence>
<evidence type="ECO:0000256" key="3">
    <source>
        <dbReference type="ARBA" id="ARBA00022475"/>
    </source>
</evidence>
<evidence type="ECO:0000256" key="13">
    <source>
        <dbReference type="ARBA" id="ARBA00026054"/>
    </source>
</evidence>
<evidence type="ECO:0000256" key="11">
    <source>
        <dbReference type="ARBA" id="ARBA00025198"/>
    </source>
</evidence>
<evidence type="ECO:0000313" key="18">
    <source>
        <dbReference type="EMBL" id="MDT0495951.1"/>
    </source>
</evidence>
<dbReference type="PANTHER" id="PTHR33445:SF1">
    <property type="entry name" value="ATP SYNTHASE SUBUNIT B"/>
    <property type="match status" value="1"/>
</dbReference>
<evidence type="ECO:0000256" key="5">
    <source>
        <dbReference type="ARBA" id="ARBA00022692"/>
    </source>
</evidence>
<dbReference type="InterPro" id="IPR002146">
    <property type="entry name" value="ATP_synth_b/b'su_bac/chlpt"/>
</dbReference>
<comment type="function">
    <text evidence="11 15">F(1)F(0) ATP synthase produces ATP from ADP in the presence of a proton or sodium gradient. F-type ATPases consist of two structural domains, F(1) containing the extramembraneous catalytic core and F(0) containing the membrane proton channel, linked together by a central stalk and a peripheral stalk. During catalysis, ATP synthesis in the catalytic domain of F(1) is coupled via a rotary mechanism of the central stalk subunits to proton translocation.</text>
</comment>
<comment type="subunit">
    <text evidence="15">F-type ATPases have 2 components, F(1) - the catalytic core - and F(0) - the membrane proton channel. F(1) has five subunits: alpha(3), beta(3), gamma(1), delta(1), epsilon(1). F(0) has three main subunits: a(1), b(2) and c(10-14). The alpha and beta chains form an alternating ring which encloses part of the gamma chain. F(1) is attached to F(0) by a central stalk formed by the gamma and epsilon chains, while a peripheral stalk is formed by the delta and b chains.</text>
</comment>
<protein>
    <recommendedName>
        <fullName evidence="15">ATP synthase subunit b</fullName>
    </recommendedName>
    <alternativeName>
        <fullName evidence="15">ATP synthase F(0) sector subunit b</fullName>
    </alternativeName>
    <alternativeName>
        <fullName evidence="15">ATPase subunit I</fullName>
    </alternativeName>
    <alternativeName>
        <fullName evidence="15">F-type ATPase subunit b</fullName>
        <shortName evidence="15">F-ATPase subunit b</shortName>
    </alternativeName>
</protein>
<evidence type="ECO:0000256" key="16">
    <source>
        <dbReference type="RuleBase" id="RU003848"/>
    </source>
</evidence>
<gene>
    <name evidence="15" type="primary">atpF</name>
    <name evidence="18" type="ORF">RM530_01035</name>
</gene>
<proteinExistence type="inferred from homology"/>
<dbReference type="RefSeq" id="WP_311363343.1">
    <property type="nucleotide sequence ID" value="NZ_JAVRIC010000001.1"/>
</dbReference>
<evidence type="ECO:0000256" key="10">
    <source>
        <dbReference type="ARBA" id="ARBA00023310"/>
    </source>
</evidence>
<dbReference type="EMBL" id="JAVRIC010000001">
    <property type="protein sequence ID" value="MDT0495951.1"/>
    <property type="molecule type" value="Genomic_DNA"/>
</dbReference>
<keyword evidence="2 15" id="KW-0813">Transport</keyword>
<evidence type="ECO:0000256" key="14">
    <source>
        <dbReference type="ARBA" id="ARBA00037847"/>
    </source>
</evidence>
<evidence type="ECO:0000256" key="17">
    <source>
        <dbReference type="SAM" id="Coils"/>
    </source>
</evidence>